<evidence type="ECO:0000313" key="4">
    <source>
        <dbReference type="Proteomes" id="UP000005204"/>
    </source>
</evidence>
<dbReference type="RefSeq" id="XP_004928403.1">
    <property type="nucleotide sequence ID" value="XM_004928346.3"/>
</dbReference>
<evidence type="ECO:0000256" key="2">
    <source>
        <dbReference type="SAM" id="SignalP"/>
    </source>
</evidence>
<keyword evidence="4" id="KW-1185">Reference proteome</keyword>
<protein>
    <submittedName>
        <fullName evidence="3">Uncharacterized protein</fullName>
    </submittedName>
</protein>
<feature type="signal peptide" evidence="2">
    <location>
        <begin position="1"/>
        <end position="18"/>
    </location>
</feature>
<organism evidence="3 4">
    <name type="scientific">Bombyx mori</name>
    <name type="common">Silk moth</name>
    <dbReference type="NCBI Taxonomy" id="7091"/>
    <lineage>
        <taxon>Eukaryota</taxon>
        <taxon>Metazoa</taxon>
        <taxon>Ecdysozoa</taxon>
        <taxon>Arthropoda</taxon>
        <taxon>Hexapoda</taxon>
        <taxon>Insecta</taxon>
        <taxon>Pterygota</taxon>
        <taxon>Neoptera</taxon>
        <taxon>Endopterygota</taxon>
        <taxon>Lepidoptera</taxon>
        <taxon>Glossata</taxon>
        <taxon>Ditrysia</taxon>
        <taxon>Bombycoidea</taxon>
        <taxon>Bombycidae</taxon>
        <taxon>Bombycinae</taxon>
        <taxon>Bombyx</taxon>
    </lineage>
</organism>
<name>A0A8R1WIN7_BOMMO</name>
<dbReference type="OrthoDB" id="6575720at2759"/>
<feature type="chain" id="PRO_5035734420" evidence="2">
    <location>
        <begin position="19"/>
        <end position="267"/>
    </location>
</feature>
<accession>A0A8R1WIN7</accession>
<evidence type="ECO:0000256" key="1">
    <source>
        <dbReference type="SAM" id="MobiDB-lite"/>
    </source>
</evidence>
<feature type="compositionally biased region" description="Basic and acidic residues" evidence="1">
    <location>
        <begin position="85"/>
        <end position="95"/>
    </location>
</feature>
<dbReference type="Proteomes" id="UP000005204">
    <property type="component" value="Unassembled WGS sequence"/>
</dbReference>
<reference evidence="4" key="1">
    <citation type="journal article" date="2008" name="Insect Biochem. Mol. Biol.">
        <title>The genome of a lepidopteran model insect, the silkworm Bombyx mori.</title>
        <authorList>
            <consortium name="International Silkworm Genome Consortium"/>
        </authorList>
    </citation>
    <scope>NUCLEOTIDE SEQUENCE [LARGE SCALE GENOMIC DNA]</scope>
    <source>
        <strain evidence="4">p50T</strain>
    </source>
</reference>
<sequence>MASLALCLVLLAVHNILAAEPRNEGLMDKLNNGMKFAKDFLGSESVALKVAEFVVRAFQGNKNPETNRRHPLDDLSNENNAYEENTEKSGPHSEMNKTPTPMAPLRHLVKLFGLQPNQITAVAVNALVFVAQMISTFLSGPNRPLKPRSDDPMTWILNKNSRKLQEMISAAKNESLPDNIEHLIKRQGSDDETGCIRLLVCKITPFIVRMQEAVFGNNGRNDKTKSKGNEQQRNGVASVMYRYLPTQDEINEHSDICERRHRDCSIE</sequence>
<feature type="region of interest" description="Disordered" evidence="1">
    <location>
        <begin position="62"/>
        <end position="98"/>
    </location>
</feature>
<proteinExistence type="predicted"/>
<evidence type="ECO:0000313" key="3">
    <source>
        <dbReference type="EnsemblMetazoa" id="XP_004928403.1"/>
    </source>
</evidence>
<dbReference type="EnsemblMetazoa" id="XM_004928346.2">
    <property type="protein sequence ID" value="XP_004928403.1"/>
    <property type="gene ID" value="LOC101744130"/>
</dbReference>
<reference evidence="3" key="2">
    <citation type="submission" date="2022-06" db="UniProtKB">
        <authorList>
            <consortium name="EnsemblMetazoa"/>
        </authorList>
    </citation>
    <scope>IDENTIFICATION</scope>
    <source>
        <strain evidence="3">p50T (Dazao)</strain>
    </source>
</reference>
<dbReference type="AlphaFoldDB" id="A0A8R1WIN7"/>
<dbReference type="GeneID" id="101744130"/>
<keyword evidence="2" id="KW-0732">Signal</keyword>
<dbReference type="KEGG" id="bmor:101744130"/>